<evidence type="ECO:0000256" key="2">
    <source>
        <dbReference type="ARBA" id="ARBA00022527"/>
    </source>
</evidence>
<keyword evidence="3" id="KW-0140">cGMP</keyword>
<dbReference type="SMART" id="SM00220">
    <property type="entry name" value="S_TKc"/>
    <property type="match status" value="1"/>
</dbReference>
<comment type="caution">
    <text evidence="11">The sequence shown here is derived from an EMBL/GenBank/DDBJ whole genome shotgun (WGS) entry which is preliminary data.</text>
</comment>
<keyword evidence="8" id="KW-0142">cGMP-binding</keyword>
<dbReference type="GO" id="GO:0004691">
    <property type="term" value="F:cAMP-dependent protein kinase activity"/>
    <property type="evidence" value="ECO:0007669"/>
    <property type="project" value="TreeGrafter"/>
</dbReference>
<name>A0A8J6TPK3_9BACT</name>
<accession>A0A8J6TPK3</accession>
<dbReference type="InterPro" id="IPR018490">
    <property type="entry name" value="cNMP-bd_dom_sf"/>
</dbReference>
<dbReference type="GO" id="GO:0005829">
    <property type="term" value="C:cytosol"/>
    <property type="evidence" value="ECO:0007669"/>
    <property type="project" value="TreeGrafter"/>
</dbReference>
<dbReference type="InterPro" id="IPR011009">
    <property type="entry name" value="Kinase-like_dom_sf"/>
</dbReference>
<dbReference type="CDD" id="cd14014">
    <property type="entry name" value="STKc_PknB_like"/>
    <property type="match status" value="1"/>
</dbReference>
<dbReference type="Pfam" id="PF00069">
    <property type="entry name" value="Pkinase"/>
    <property type="match status" value="1"/>
</dbReference>
<evidence type="ECO:0000256" key="1">
    <source>
        <dbReference type="ARBA" id="ARBA00012513"/>
    </source>
</evidence>
<proteinExistence type="predicted"/>
<dbReference type="InterPro" id="IPR000719">
    <property type="entry name" value="Prot_kinase_dom"/>
</dbReference>
<protein>
    <recommendedName>
        <fullName evidence="1">non-specific serine/threonine protein kinase</fullName>
        <ecNumber evidence="1">2.7.11.1</ecNumber>
    </recommendedName>
</protein>
<feature type="non-terminal residue" evidence="11">
    <location>
        <position position="1"/>
    </location>
</feature>
<evidence type="ECO:0000256" key="8">
    <source>
        <dbReference type="ARBA" id="ARBA00022992"/>
    </source>
</evidence>
<evidence type="ECO:0000313" key="12">
    <source>
        <dbReference type="Proteomes" id="UP000605201"/>
    </source>
</evidence>
<dbReference type="Gene3D" id="1.10.510.10">
    <property type="entry name" value="Transferase(Phosphotransferase) domain 1"/>
    <property type="match status" value="1"/>
</dbReference>
<feature type="domain" description="Protein kinase" evidence="9">
    <location>
        <begin position="1"/>
        <end position="177"/>
    </location>
</feature>
<dbReference type="InterPro" id="IPR014710">
    <property type="entry name" value="RmlC-like_jellyroll"/>
</dbReference>
<dbReference type="CDD" id="cd00038">
    <property type="entry name" value="CAP_ED"/>
    <property type="match status" value="1"/>
</dbReference>
<reference evidence="11 12" key="1">
    <citation type="submission" date="2020-08" db="EMBL/GenBank/DDBJ databases">
        <title>Bridging the membrane lipid divide: bacteria of the FCB group superphylum have the potential to synthesize archaeal ether lipids.</title>
        <authorList>
            <person name="Villanueva L."/>
            <person name="Von Meijenfeldt F.A.B."/>
            <person name="Westbye A.B."/>
            <person name="Yadav S."/>
            <person name="Hopmans E.C."/>
            <person name="Dutilh B.E."/>
            <person name="Sinninghe Damste J.S."/>
        </authorList>
    </citation>
    <scope>NUCLEOTIDE SEQUENCE [LARGE SCALE GENOMIC DNA]</scope>
    <source>
        <strain evidence="11">NIOZ-UU17</strain>
    </source>
</reference>
<evidence type="ECO:0000259" key="9">
    <source>
        <dbReference type="PROSITE" id="PS50011"/>
    </source>
</evidence>
<dbReference type="GO" id="GO:0030553">
    <property type="term" value="F:cGMP binding"/>
    <property type="evidence" value="ECO:0007669"/>
    <property type="project" value="UniProtKB-KW"/>
</dbReference>
<dbReference type="FunFam" id="1.10.510.10:FF:000021">
    <property type="entry name" value="Serine/threonine protein kinase"/>
    <property type="match status" value="1"/>
</dbReference>
<organism evidence="11 12">
    <name type="scientific">Candidatus Desulfatibia vada</name>
    <dbReference type="NCBI Taxonomy" id="2841696"/>
    <lineage>
        <taxon>Bacteria</taxon>
        <taxon>Pseudomonadati</taxon>
        <taxon>Thermodesulfobacteriota</taxon>
        <taxon>Desulfobacteria</taxon>
        <taxon>Desulfobacterales</taxon>
        <taxon>Desulfobacterales incertae sedis</taxon>
        <taxon>Candidatus Desulfatibia</taxon>
    </lineage>
</organism>
<evidence type="ECO:0000256" key="4">
    <source>
        <dbReference type="ARBA" id="ARBA00022679"/>
    </source>
</evidence>
<dbReference type="EC" id="2.7.11.1" evidence="1"/>
<dbReference type="GO" id="GO:0005524">
    <property type="term" value="F:ATP binding"/>
    <property type="evidence" value="ECO:0007669"/>
    <property type="project" value="UniProtKB-KW"/>
</dbReference>
<dbReference type="AlphaFoldDB" id="A0A8J6TPK3"/>
<dbReference type="InterPro" id="IPR008271">
    <property type="entry name" value="Ser/Thr_kinase_AS"/>
</dbReference>
<feature type="domain" description="Cyclic nucleotide-binding" evidence="10">
    <location>
        <begin position="204"/>
        <end position="319"/>
    </location>
</feature>
<evidence type="ECO:0000256" key="5">
    <source>
        <dbReference type="ARBA" id="ARBA00022741"/>
    </source>
</evidence>
<evidence type="ECO:0000256" key="7">
    <source>
        <dbReference type="ARBA" id="ARBA00022840"/>
    </source>
</evidence>
<dbReference type="InterPro" id="IPR000595">
    <property type="entry name" value="cNMP-bd_dom"/>
</dbReference>
<sequence length="333" mass="37326">EGTTLKEYCSKEGLLPLDNTIKHIFQSAKALDYAHQNGVVHRDIKPSNIMISLADETKITDFGIAQVEGVADIPESGSFTGSLYYTSPEQTRNEPLTPQTDLFSLGVVMYELLTGAKPFQADNEYATLYKITNENPEPLEKYRQDIPEALGSIVMRALAKDLTERYQTGRQLASDLVASFDKLRFLEEAINPQEKLNALKKITFFKDFSSSELAEVLKTIQWLKYKSAEIIITEGEIEDCFYIIVAGEVVVTKKGKQLAVLKQGDCFGEMAYLGKTKRTATIKAVGNTILMKINASIIEQMATDTQFRFYKVFSHTLIQRLSRASELLSQQSS</sequence>
<dbReference type="SUPFAM" id="SSF51206">
    <property type="entry name" value="cAMP-binding domain-like"/>
    <property type="match status" value="1"/>
</dbReference>
<keyword evidence="4" id="KW-0808">Transferase</keyword>
<evidence type="ECO:0000256" key="6">
    <source>
        <dbReference type="ARBA" id="ARBA00022777"/>
    </source>
</evidence>
<dbReference type="Gene3D" id="2.60.120.10">
    <property type="entry name" value="Jelly Rolls"/>
    <property type="match status" value="1"/>
</dbReference>
<evidence type="ECO:0000256" key="3">
    <source>
        <dbReference type="ARBA" id="ARBA00022535"/>
    </source>
</evidence>
<dbReference type="PROSITE" id="PS50042">
    <property type="entry name" value="CNMP_BINDING_3"/>
    <property type="match status" value="1"/>
</dbReference>
<keyword evidence="2" id="KW-0723">Serine/threonine-protein kinase</keyword>
<keyword evidence="5" id="KW-0547">Nucleotide-binding</keyword>
<dbReference type="PANTHER" id="PTHR24353">
    <property type="entry name" value="CYCLIC NUCLEOTIDE-DEPENDENT PROTEIN KINASE"/>
    <property type="match status" value="1"/>
</dbReference>
<dbReference type="SUPFAM" id="SSF56112">
    <property type="entry name" value="Protein kinase-like (PK-like)"/>
    <property type="match status" value="1"/>
</dbReference>
<dbReference type="PROSITE" id="PS50011">
    <property type="entry name" value="PROTEIN_KINASE_DOM"/>
    <property type="match status" value="1"/>
</dbReference>
<dbReference type="SMART" id="SM00100">
    <property type="entry name" value="cNMP"/>
    <property type="match status" value="1"/>
</dbReference>
<evidence type="ECO:0000259" key="10">
    <source>
        <dbReference type="PROSITE" id="PS50042"/>
    </source>
</evidence>
<dbReference type="GO" id="GO:0005952">
    <property type="term" value="C:cAMP-dependent protein kinase complex"/>
    <property type="evidence" value="ECO:0007669"/>
    <property type="project" value="TreeGrafter"/>
</dbReference>
<gene>
    <name evidence="11" type="ORF">H8D96_01860</name>
</gene>
<dbReference type="EMBL" id="JACNIG010000064">
    <property type="protein sequence ID" value="MBC8430642.1"/>
    <property type="molecule type" value="Genomic_DNA"/>
</dbReference>
<evidence type="ECO:0000313" key="11">
    <source>
        <dbReference type="EMBL" id="MBC8430642.1"/>
    </source>
</evidence>
<keyword evidence="6 11" id="KW-0418">Kinase</keyword>
<dbReference type="Pfam" id="PF00027">
    <property type="entry name" value="cNMP_binding"/>
    <property type="match status" value="1"/>
</dbReference>
<dbReference type="PROSITE" id="PS00108">
    <property type="entry name" value="PROTEIN_KINASE_ST"/>
    <property type="match status" value="1"/>
</dbReference>
<dbReference type="PANTHER" id="PTHR24353:SF154">
    <property type="entry name" value="SERINE_THREONINE-PROTEIN KINASE N2-LIKE"/>
    <property type="match status" value="1"/>
</dbReference>
<dbReference type="Proteomes" id="UP000605201">
    <property type="component" value="Unassembled WGS sequence"/>
</dbReference>
<keyword evidence="7" id="KW-0067">ATP-binding</keyword>